<feature type="region of interest" description="Disordered" evidence="1">
    <location>
        <begin position="250"/>
        <end position="276"/>
    </location>
</feature>
<dbReference type="InterPro" id="IPR007621">
    <property type="entry name" value="TPM_dom"/>
</dbReference>
<keyword evidence="2" id="KW-1133">Transmembrane helix</keyword>
<keyword evidence="3" id="KW-0732">Signal</keyword>
<dbReference type="Gene3D" id="3.10.310.50">
    <property type="match status" value="1"/>
</dbReference>
<reference evidence="5 6" key="1">
    <citation type="submission" date="2015-09" db="EMBL/GenBank/DDBJ databases">
        <authorList>
            <consortium name="Pathogen Informatics"/>
        </authorList>
    </citation>
    <scope>NUCLEOTIDE SEQUENCE [LARGE SCALE GENOMIC DNA]</scope>
    <source>
        <strain evidence="5 6">2789STDY5834914</strain>
    </source>
</reference>
<evidence type="ECO:0000313" key="6">
    <source>
        <dbReference type="Proteomes" id="UP000095485"/>
    </source>
</evidence>
<feature type="chain" id="PRO_5008025048" evidence="3">
    <location>
        <begin position="31"/>
        <end position="276"/>
    </location>
</feature>
<keyword evidence="2" id="KW-0812">Transmembrane</keyword>
<evidence type="ECO:0000259" key="4">
    <source>
        <dbReference type="Pfam" id="PF04536"/>
    </source>
</evidence>
<dbReference type="Pfam" id="PF04536">
    <property type="entry name" value="TPM_phosphatase"/>
    <property type="match status" value="1"/>
</dbReference>
<feature type="transmembrane region" description="Helical" evidence="2">
    <location>
        <begin position="188"/>
        <end position="207"/>
    </location>
</feature>
<dbReference type="RefSeq" id="WP_055281048.1">
    <property type="nucleotide sequence ID" value="NZ_CZAY01000001.1"/>
</dbReference>
<accession>A0A174JB42</accession>
<dbReference type="GeneID" id="96227400"/>
<dbReference type="Proteomes" id="UP000095485">
    <property type="component" value="Unassembled WGS sequence"/>
</dbReference>
<dbReference type="AlphaFoldDB" id="A0A174JB42"/>
<evidence type="ECO:0000256" key="3">
    <source>
        <dbReference type="SAM" id="SignalP"/>
    </source>
</evidence>
<feature type="signal peptide" evidence="3">
    <location>
        <begin position="1"/>
        <end position="30"/>
    </location>
</feature>
<name>A0A174JB42_9FIRM</name>
<keyword evidence="2" id="KW-0472">Membrane</keyword>
<feature type="compositionally biased region" description="Low complexity" evidence="1">
    <location>
        <begin position="255"/>
        <end position="267"/>
    </location>
</feature>
<evidence type="ECO:0000256" key="1">
    <source>
        <dbReference type="SAM" id="MobiDB-lite"/>
    </source>
</evidence>
<dbReference type="PANTHER" id="PTHR30373:SF2">
    <property type="entry name" value="UPF0603 PROTEIN YGCG"/>
    <property type="match status" value="1"/>
</dbReference>
<proteinExistence type="predicted"/>
<dbReference type="PANTHER" id="PTHR30373">
    <property type="entry name" value="UPF0603 PROTEIN YGCG"/>
    <property type="match status" value="1"/>
</dbReference>
<sequence>MKRKKTRRYISGMLVAVLLFLLCVVQNVNAEDVPAGSELPRLVDDAELLTDSEEKELNQQLDTVSEEQECDVIIVTVDSLNGKTVEEYADDYYDDNSYGYGENNSGILFLVVMDDREWNISTSGDAITAFTDAGLAYMEDQFVSDLSDGAYMDAFSKYASLCDDFLTRAENGEPYDTGHLPKKKVSPWWIAGDLLIGVIIAFVMALIKKTKLKSVKSQVTAGAYEKAGSLDLTVRTDYFVNRVVTTRKIERKQESGGSSVHTGSSGKSHGGRSGKF</sequence>
<feature type="domain" description="TPM" evidence="4">
    <location>
        <begin position="43"/>
        <end position="160"/>
    </location>
</feature>
<organism evidence="5 6">
    <name type="scientific">Dorea longicatena</name>
    <dbReference type="NCBI Taxonomy" id="88431"/>
    <lineage>
        <taxon>Bacteria</taxon>
        <taxon>Bacillati</taxon>
        <taxon>Bacillota</taxon>
        <taxon>Clostridia</taxon>
        <taxon>Lachnospirales</taxon>
        <taxon>Lachnospiraceae</taxon>
        <taxon>Dorea</taxon>
    </lineage>
</organism>
<dbReference type="EMBL" id="CZAY01000001">
    <property type="protein sequence ID" value="CUO95861.1"/>
    <property type="molecule type" value="Genomic_DNA"/>
</dbReference>
<protein>
    <submittedName>
        <fullName evidence="5">Domain of uncharacterized function (DUF477)</fullName>
    </submittedName>
</protein>
<evidence type="ECO:0000313" key="5">
    <source>
        <dbReference type="EMBL" id="CUO95861.1"/>
    </source>
</evidence>
<gene>
    <name evidence="5" type="ORF">ERS852526_00086</name>
</gene>
<evidence type="ECO:0000256" key="2">
    <source>
        <dbReference type="SAM" id="Phobius"/>
    </source>
</evidence>